<dbReference type="PROSITE" id="PS50004">
    <property type="entry name" value="C2"/>
    <property type="match status" value="1"/>
</dbReference>
<name>A0A8J4T7P9_CLAMG</name>
<dbReference type="Gene3D" id="2.60.40.150">
    <property type="entry name" value="C2 domain"/>
    <property type="match status" value="1"/>
</dbReference>
<dbReference type="SMART" id="SM00239">
    <property type="entry name" value="C2"/>
    <property type="match status" value="1"/>
</dbReference>
<comment type="caution">
    <text evidence="2">The sequence shown here is derived from an EMBL/GenBank/DDBJ whole genome shotgun (WGS) entry which is preliminary data.</text>
</comment>
<evidence type="ECO:0000259" key="1">
    <source>
        <dbReference type="PROSITE" id="PS50004"/>
    </source>
</evidence>
<feature type="non-terminal residue" evidence="2">
    <location>
        <position position="104"/>
    </location>
</feature>
<dbReference type="AlphaFoldDB" id="A0A8J4T7P9"/>
<dbReference type="EMBL" id="QNUK01000690">
    <property type="protein sequence ID" value="KAF5890395.1"/>
    <property type="molecule type" value="Genomic_DNA"/>
</dbReference>
<dbReference type="InterPro" id="IPR000008">
    <property type="entry name" value="C2_dom"/>
</dbReference>
<proteinExistence type="predicted"/>
<reference evidence="2" key="1">
    <citation type="submission" date="2020-07" db="EMBL/GenBank/DDBJ databases">
        <title>Clarias magur genome sequencing, assembly and annotation.</title>
        <authorList>
            <person name="Kushwaha B."/>
            <person name="Kumar R."/>
            <person name="Das P."/>
            <person name="Joshi C.G."/>
            <person name="Kumar D."/>
            <person name="Nagpure N.S."/>
            <person name="Pandey M."/>
            <person name="Agarwal S."/>
            <person name="Srivastava S."/>
            <person name="Singh M."/>
            <person name="Sahoo L."/>
            <person name="Jayasankar P."/>
            <person name="Meher P.K."/>
            <person name="Koringa P.G."/>
            <person name="Iquebal M.A."/>
            <person name="Das S.P."/>
            <person name="Bit A."/>
            <person name="Patnaik S."/>
            <person name="Patel N."/>
            <person name="Shah T.M."/>
            <person name="Hinsu A."/>
            <person name="Jena J.K."/>
        </authorList>
    </citation>
    <scope>NUCLEOTIDE SEQUENCE</scope>
    <source>
        <strain evidence="2">CIFAMagur01</strain>
        <tissue evidence="2">Testis</tissue>
    </source>
</reference>
<keyword evidence="3" id="KW-1185">Reference proteome</keyword>
<gene>
    <name evidence="2" type="ORF">DAT39_019909</name>
</gene>
<feature type="domain" description="C2" evidence="1">
    <location>
        <begin position="1"/>
        <end position="101"/>
    </location>
</feature>
<evidence type="ECO:0000313" key="3">
    <source>
        <dbReference type="Proteomes" id="UP000727407"/>
    </source>
</evidence>
<dbReference type="Proteomes" id="UP000727407">
    <property type="component" value="Unassembled WGS sequence"/>
</dbReference>
<accession>A0A8J4T7P9</accession>
<sequence length="104" mass="11232">MLSSALNVYGFRAVGLPGDSFGNPPDSYVKAKCGQSRYYNTEVVQGTHNPTWETAVLFFCNVGDSLIVEVMSKGFKNDESLGFCIHKVSASGNDGERGEKGECL</sequence>
<protein>
    <recommendedName>
        <fullName evidence="1">C2 domain-containing protein</fullName>
    </recommendedName>
</protein>
<dbReference type="CDD" id="cd00030">
    <property type="entry name" value="C2"/>
    <property type="match status" value="1"/>
</dbReference>
<dbReference type="Pfam" id="PF00168">
    <property type="entry name" value="C2"/>
    <property type="match status" value="1"/>
</dbReference>
<dbReference type="InterPro" id="IPR035892">
    <property type="entry name" value="C2_domain_sf"/>
</dbReference>
<evidence type="ECO:0000313" key="2">
    <source>
        <dbReference type="EMBL" id="KAF5890395.1"/>
    </source>
</evidence>
<organism evidence="2 3">
    <name type="scientific">Clarias magur</name>
    <name type="common">Asian catfish</name>
    <name type="synonym">Macropteronotus magur</name>
    <dbReference type="NCBI Taxonomy" id="1594786"/>
    <lineage>
        <taxon>Eukaryota</taxon>
        <taxon>Metazoa</taxon>
        <taxon>Chordata</taxon>
        <taxon>Craniata</taxon>
        <taxon>Vertebrata</taxon>
        <taxon>Euteleostomi</taxon>
        <taxon>Actinopterygii</taxon>
        <taxon>Neopterygii</taxon>
        <taxon>Teleostei</taxon>
        <taxon>Ostariophysi</taxon>
        <taxon>Siluriformes</taxon>
        <taxon>Clariidae</taxon>
        <taxon>Clarias</taxon>
    </lineage>
</organism>
<dbReference type="SUPFAM" id="SSF49562">
    <property type="entry name" value="C2 domain (Calcium/lipid-binding domain, CaLB)"/>
    <property type="match status" value="1"/>
</dbReference>
<dbReference type="OrthoDB" id="73919at2759"/>